<feature type="non-terminal residue" evidence="1">
    <location>
        <position position="1"/>
    </location>
</feature>
<name>A0A9N9DA20_9GLOM</name>
<evidence type="ECO:0000313" key="1">
    <source>
        <dbReference type="EMBL" id="CAG8632444.1"/>
    </source>
</evidence>
<organism evidence="1 2">
    <name type="scientific">Acaulospora morrowiae</name>
    <dbReference type="NCBI Taxonomy" id="94023"/>
    <lineage>
        <taxon>Eukaryota</taxon>
        <taxon>Fungi</taxon>
        <taxon>Fungi incertae sedis</taxon>
        <taxon>Mucoromycota</taxon>
        <taxon>Glomeromycotina</taxon>
        <taxon>Glomeromycetes</taxon>
        <taxon>Diversisporales</taxon>
        <taxon>Acaulosporaceae</taxon>
        <taxon>Acaulospora</taxon>
    </lineage>
</organism>
<keyword evidence="2" id="KW-1185">Reference proteome</keyword>
<protein>
    <submittedName>
        <fullName evidence="1">7345_t:CDS:1</fullName>
    </submittedName>
</protein>
<dbReference type="Proteomes" id="UP000789342">
    <property type="component" value="Unassembled WGS sequence"/>
</dbReference>
<dbReference type="AlphaFoldDB" id="A0A9N9DA20"/>
<proteinExistence type="predicted"/>
<reference evidence="1" key="1">
    <citation type="submission" date="2021-06" db="EMBL/GenBank/DDBJ databases">
        <authorList>
            <person name="Kallberg Y."/>
            <person name="Tangrot J."/>
            <person name="Rosling A."/>
        </authorList>
    </citation>
    <scope>NUCLEOTIDE SEQUENCE</scope>
    <source>
        <strain evidence="1">CL551</strain>
    </source>
</reference>
<sequence length="78" mass="8617">RVVVANNKNQIIVGLTTVTNNKHQITMKIVAATKIVAGISDKNQTITETTIDTTNPYDKKDFYITEATINIQKVLKNG</sequence>
<accession>A0A9N9DA20</accession>
<comment type="caution">
    <text evidence="1">The sequence shown here is derived from an EMBL/GenBank/DDBJ whole genome shotgun (WGS) entry which is preliminary data.</text>
</comment>
<dbReference type="EMBL" id="CAJVPV010008595">
    <property type="protein sequence ID" value="CAG8632444.1"/>
    <property type="molecule type" value="Genomic_DNA"/>
</dbReference>
<evidence type="ECO:0000313" key="2">
    <source>
        <dbReference type="Proteomes" id="UP000789342"/>
    </source>
</evidence>
<gene>
    <name evidence="1" type="ORF">AMORRO_LOCUS9148</name>
</gene>